<proteinExistence type="predicted"/>
<gene>
    <name evidence="2" type="ORF">H5411_34965</name>
</gene>
<sequence length="94" mass="9735">MRNDTGDLDATVDQNGKKIVGGVPPATPLVGEKTIEFTASSPTGSQMISVSVTGGRGWAVDGVDKLNSCKIYRDGELIASATPRADGIDCTVRP</sequence>
<comment type="caution">
    <text evidence="2">The sequence shown here is derived from an EMBL/GenBank/DDBJ whole genome shotgun (WGS) entry which is preliminary data.</text>
</comment>
<dbReference type="AlphaFoldDB" id="A0A8E2B8H6"/>
<protein>
    <submittedName>
        <fullName evidence="2">Uncharacterized protein</fullName>
    </submittedName>
</protein>
<evidence type="ECO:0000313" key="2">
    <source>
        <dbReference type="EMBL" id="MBB2504332.1"/>
    </source>
</evidence>
<feature type="region of interest" description="Disordered" evidence="1">
    <location>
        <begin position="1"/>
        <end position="25"/>
    </location>
</feature>
<dbReference type="RefSeq" id="WP_183126288.1">
    <property type="nucleotide sequence ID" value="NZ_JACJHR010000070.1"/>
</dbReference>
<dbReference type="EMBL" id="JACJHR010000070">
    <property type="protein sequence ID" value="MBB2504332.1"/>
    <property type="molecule type" value="Genomic_DNA"/>
</dbReference>
<evidence type="ECO:0000313" key="3">
    <source>
        <dbReference type="Proteomes" id="UP000550260"/>
    </source>
</evidence>
<accession>A0A8E2B8H6</accession>
<evidence type="ECO:0000256" key="1">
    <source>
        <dbReference type="SAM" id="MobiDB-lite"/>
    </source>
</evidence>
<name>A0A8E2B8H6_9PSEU</name>
<reference evidence="2 3" key="1">
    <citation type="submission" date="2020-08" db="EMBL/GenBank/DDBJ databases">
        <title>Amycolatopsis echigonensis JCM 21831.</title>
        <authorList>
            <person name="Tedsree N."/>
            <person name="Kuncharoen N."/>
            <person name="Likhitwitayawuid K."/>
            <person name="Tanasupawat S."/>
        </authorList>
    </citation>
    <scope>NUCLEOTIDE SEQUENCE [LARGE SCALE GENOMIC DNA]</scope>
    <source>
        <strain evidence="2 3">JCM 21831</strain>
    </source>
</reference>
<organism evidence="2 3">
    <name type="scientific">Amycolatopsis echigonensis</name>
    <dbReference type="NCBI Taxonomy" id="2576905"/>
    <lineage>
        <taxon>Bacteria</taxon>
        <taxon>Bacillati</taxon>
        <taxon>Actinomycetota</taxon>
        <taxon>Actinomycetes</taxon>
        <taxon>Pseudonocardiales</taxon>
        <taxon>Pseudonocardiaceae</taxon>
        <taxon>Amycolatopsis</taxon>
    </lineage>
</organism>
<dbReference type="Proteomes" id="UP000550260">
    <property type="component" value="Unassembled WGS sequence"/>
</dbReference>